<evidence type="ECO:0000313" key="1">
    <source>
        <dbReference type="EMBL" id="TID29174.1"/>
    </source>
</evidence>
<dbReference type="OrthoDB" id="3997688at2759"/>
<dbReference type="AlphaFoldDB" id="A0A4T0X2G8"/>
<proteinExistence type="predicted"/>
<dbReference type="STRING" id="52247.A0A4T0X2G8"/>
<comment type="caution">
    <text evidence="1">The sequence shown here is derived from an EMBL/GenBank/DDBJ whole genome shotgun (WGS) entry which is preliminary data.</text>
</comment>
<sequence>MPSDEFQQLVQLIDLKGTSDVLIESTNRLYDSTLRQPYFNDKIETQAGVNAEIPPVRRQTALRVKKSDKTEDQFDDRQFISNTDPIMKFAGKEVGQKPSNDVTTNYSNSVKYGHSKPDNLIFKQFDQSSPTTPKQACTFVSFPDQPNVKVALYQENSASNNESSEQLDSYLRNLKFVVNTSNDLSSISKIKEHYAHLTSATPITYDFGEDENGNDYNHDHNHDTNPKSISTGSFGHTNDRQLYNDDDIFIANSIEEKESTKLIYFDQDSLEGAKVVNKTLKLNAGFEFTWFDTFWRKLISTFRYVRQNNLKLLFEEWGHFDVDVFYEKVFRVQVSLTPLFSTISRMASLLFVYDTIKNTLCKQKTILPMLREDMRIAVCRNLEEYSTRILSKLTDLIKYEYLSRNTNQGAQWEVLFSGFVMLSACTVLHYNSGYRQSMSIEQSKKCVDFIGTFTAGIYSMIINQDEEANKDPYNYLRNYSRFLMLYTKLIIVPNYNSELFTELFNLLKSLNLNKIPNIKKKSWSSCYIDLYIFLEKHSYFLKVYRDHNDILGFERGYVVRLINEWYQIFPHDLINIGYLDVIDEESEILALIHLTFLAVRYYLEALIPGIRSFIRNSFAGGEKFGYDSAATLMKVFSLLTTEKNRFYAMYMIRFATFFSLRFHGVKSLLKTVYIPEISDPKEMTNTERCESLFKYRKYGNIICEVQKLTMLTSRGSIIQEQNYPSYNELGKSANNFEPAKTYKFKSIDETLEDFTKTNSGLLSVDYDPRTEKLESITSTFDKVKIKENDNSERKNTLAAIDHTEVDTSIMKNCWALETQIKMSIK</sequence>
<organism evidence="1 2">
    <name type="scientific">Pichia inconspicua</name>
    <dbReference type="NCBI Taxonomy" id="52247"/>
    <lineage>
        <taxon>Eukaryota</taxon>
        <taxon>Fungi</taxon>
        <taxon>Dikarya</taxon>
        <taxon>Ascomycota</taxon>
        <taxon>Saccharomycotina</taxon>
        <taxon>Pichiomycetes</taxon>
        <taxon>Pichiales</taxon>
        <taxon>Pichiaceae</taxon>
        <taxon>Pichia</taxon>
    </lineage>
</organism>
<name>A0A4T0X2G8_9ASCO</name>
<evidence type="ECO:0000313" key="2">
    <source>
        <dbReference type="Proteomes" id="UP000307173"/>
    </source>
</evidence>
<dbReference type="Proteomes" id="UP000307173">
    <property type="component" value="Unassembled WGS sequence"/>
</dbReference>
<accession>A0A4T0X2G8</accession>
<gene>
    <name evidence="1" type="ORF">CANINC_002131</name>
</gene>
<protein>
    <submittedName>
        <fullName evidence="1">Uncharacterized protein</fullName>
    </submittedName>
</protein>
<dbReference type="EMBL" id="SELW01000331">
    <property type="protein sequence ID" value="TID29174.1"/>
    <property type="molecule type" value="Genomic_DNA"/>
</dbReference>
<reference evidence="1 2" key="1">
    <citation type="journal article" date="2019" name="Front. Genet.">
        <title>Whole-Genome Sequencing of the Opportunistic Yeast Pathogen Candida inconspicua Uncovers Its Hybrid Origin.</title>
        <authorList>
            <person name="Mixao V."/>
            <person name="Hansen A.P."/>
            <person name="Saus E."/>
            <person name="Boekhout T."/>
            <person name="Lass-Florl C."/>
            <person name="Gabaldon T."/>
        </authorList>
    </citation>
    <scope>NUCLEOTIDE SEQUENCE [LARGE SCALE GENOMIC DNA]</scope>
    <source>
        <strain evidence="1 2">CBS 180</strain>
    </source>
</reference>
<keyword evidence="2" id="KW-1185">Reference proteome</keyword>